<gene>
    <name evidence="2" type="ordered locus">MODMU_0346</name>
</gene>
<proteinExistence type="predicted"/>
<evidence type="ECO:0000313" key="3">
    <source>
        <dbReference type="Proteomes" id="UP000006461"/>
    </source>
</evidence>
<dbReference type="HOGENOM" id="CLU_1756796_0_0_11"/>
<dbReference type="AlphaFoldDB" id="I4EQZ2"/>
<dbReference type="Proteomes" id="UP000006461">
    <property type="component" value="Chromosome"/>
</dbReference>
<reference evidence="2 3" key="1">
    <citation type="journal article" date="2012" name="J. Bacteriol.">
        <title>Genome Sequence of Radiation-Resistant Modestobacter marinus Strain BC501, a Representative Actinobacterium That Thrives on Calcareous Stone Surfaces.</title>
        <authorList>
            <person name="Normand P."/>
            <person name="Gury J."/>
            <person name="Pujic P."/>
            <person name="Chouaia B."/>
            <person name="Crotti E."/>
            <person name="Brusetti L."/>
            <person name="Daffonchio D."/>
            <person name="Vacherie B."/>
            <person name="Barbe V."/>
            <person name="Medigue C."/>
            <person name="Calteau A."/>
            <person name="Ghodhbane-Gtari F."/>
            <person name="Essoussi I."/>
            <person name="Nouioui I."/>
            <person name="Abbassi-Ghozzi I."/>
            <person name="Gtari M."/>
        </authorList>
    </citation>
    <scope>NUCLEOTIDE SEQUENCE [LARGE SCALE GENOMIC DNA]</scope>
    <source>
        <strain evidence="3">BC 501</strain>
    </source>
</reference>
<organism evidence="2 3">
    <name type="scientific">Modestobacter italicus (strain DSM 44449 / CECT 9708 / BC 501)</name>
    <dbReference type="NCBI Taxonomy" id="2732864"/>
    <lineage>
        <taxon>Bacteria</taxon>
        <taxon>Bacillati</taxon>
        <taxon>Actinomycetota</taxon>
        <taxon>Actinomycetes</taxon>
        <taxon>Geodermatophilales</taxon>
        <taxon>Geodermatophilaceae</taxon>
        <taxon>Modestobacter</taxon>
    </lineage>
</organism>
<feature type="region of interest" description="Disordered" evidence="1">
    <location>
        <begin position="123"/>
        <end position="148"/>
    </location>
</feature>
<dbReference type="KEGG" id="mmar:MODMU_0346"/>
<dbReference type="eggNOG" id="ENOG5033U0C">
    <property type="taxonomic scope" value="Bacteria"/>
</dbReference>
<accession>I4EQZ2</accession>
<name>I4EQZ2_MODI5</name>
<dbReference type="OrthoDB" id="580988at2"/>
<evidence type="ECO:0000256" key="1">
    <source>
        <dbReference type="SAM" id="MobiDB-lite"/>
    </source>
</evidence>
<protein>
    <submittedName>
        <fullName evidence="2">Uncharacterized protein</fullName>
    </submittedName>
</protein>
<keyword evidence="3" id="KW-1185">Reference proteome</keyword>
<sequence>MSSKNPGFLLLITEHLAPLAAIVGSTPWGIGFSDACLPTSDVPVVVMNGQDHDDQLLSVAHWDVLVPLDAHRFLIMPTPGSQPDPRTLADHRAKFDGGFGMALFGLLWEAAEQHVFWHPDHVPPAPEMDPRTRLPRLPRLPRPWAGDT</sequence>
<evidence type="ECO:0000313" key="2">
    <source>
        <dbReference type="EMBL" id="CCH85805.1"/>
    </source>
</evidence>
<dbReference type="EMBL" id="FO203431">
    <property type="protein sequence ID" value="CCH85805.1"/>
    <property type="molecule type" value="Genomic_DNA"/>
</dbReference>